<keyword evidence="10" id="KW-1185">Reference proteome</keyword>
<accession>A0A078AVS7</accession>
<evidence type="ECO:0000256" key="5">
    <source>
        <dbReference type="ARBA" id="ARBA00023136"/>
    </source>
</evidence>
<evidence type="ECO:0000256" key="6">
    <source>
        <dbReference type="SAM" id="MobiDB-lite"/>
    </source>
</evidence>
<feature type="transmembrane region" description="Helical" evidence="7">
    <location>
        <begin position="548"/>
        <end position="568"/>
    </location>
</feature>
<proteinExistence type="predicted"/>
<evidence type="ECO:0000259" key="8">
    <source>
        <dbReference type="Pfam" id="PF02687"/>
    </source>
</evidence>
<feature type="transmembrane region" description="Helical" evidence="7">
    <location>
        <begin position="93"/>
        <end position="114"/>
    </location>
</feature>
<feature type="transmembrane region" description="Helical" evidence="7">
    <location>
        <begin position="495"/>
        <end position="528"/>
    </location>
</feature>
<dbReference type="InterPro" id="IPR003838">
    <property type="entry name" value="ABC3_permease_C"/>
</dbReference>
<feature type="transmembrane region" description="Helical" evidence="7">
    <location>
        <begin position="636"/>
        <end position="656"/>
    </location>
</feature>
<evidence type="ECO:0000256" key="4">
    <source>
        <dbReference type="ARBA" id="ARBA00022989"/>
    </source>
</evidence>
<dbReference type="Proteomes" id="UP000039865">
    <property type="component" value="Unassembled WGS sequence"/>
</dbReference>
<name>A0A078AVS7_STYLE</name>
<evidence type="ECO:0000256" key="1">
    <source>
        <dbReference type="ARBA" id="ARBA00004651"/>
    </source>
</evidence>
<dbReference type="OrthoDB" id="313105at2759"/>
<reference evidence="9 10" key="1">
    <citation type="submission" date="2014-06" db="EMBL/GenBank/DDBJ databases">
        <authorList>
            <person name="Swart Estienne"/>
        </authorList>
    </citation>
    <scope>NUCLEOTIDE SEQUENCE [LARGE SCALE GENOMIC DNA]</scope>
    <source>
        <strain evidence="9 10">130c</strain>
    </source>
</reference>
<gene>
    <name evidence="9" type="primary">Contig10827.g11575</name>
    <name evidence="9" type="ORF">STYLEM_13947</name>
</gene>
<feature type="transmembrane region" description="Helical" evidence="7">
    <location>
        <begin position="698"/>
        <end position="716"/>
    </location>
</feature>
<dbReference type="AlphaFoldDB" id="A0A078AVS7"/>
<feature type="region of interest" description="Disordered" evidence="6">
    <location>
        <begin position="1"/>
        <end position="32"/>
    </location>
</feature>
<evidence type="ECO:0000256" key="3">
    <source>
        <dbReference type="ARBA" id="ARBA00022692"/>
    </source>
</evidence>
<dbReference type="InParanoid" id="A0A078AVS7"/>
<feature type="transmembrane region" description="Helical" evidence="7">
    <location>
        <begin position="977"/>
        <end position="1003"/>
    </location>
</feature>
<evidence type="ECO:0000256" key="7">
    <source>
        <dbReference type="SAM" id="Phobius"/>
    </source>
</evidence>
<dbReference type="PANTHER" id="PTHR32522">
    <property type="match status" value="1"/>
</dbReference>
<dbReference type="EMBL" id="CCKQ01013233">
    <property type="protein sequence ID" value="CDW84878.1"/>
    <property type="molecule type" value="Genomic_DNA"/>
</dbReference>
<dbReference type="OMA" id="GYWIVRA"/>
<feature type="compositionally biased region" description="Polar residues" evidence="6">
    <location>
        <begin position="11"/>
        <end position="32"/>
    </location>
</feature>
<feature type="domain" description="ABC3 transporter permease C-terminal" evidence="8">
    <location>
        <begin position="456"/>
        <end position="573"/>
    </location>
</feature>
<dbReference type="Pfam" id="PF02687">
    <property type="entry name" value="FtsX"/>
    <property type="match status" value="2"/>
</dbReference>
<feature type="domain" description="ABC3 transporter permease C-terminal" evidence="8">
    <location>
        <begin position="980"/>
        <end position="1099"/>
    </location>
</feature>
<evidence type="ECO:0000256" key="2">
    <source>
        <dbReference type="ARBA" id="ARBA00022475"/>
    </source>
</evidence>
<sequence>MSDSYKKLTSHSKITSKSSNQQYKEGLLSQTQDDSQADFNYKNDQTKVYDNSEDRQKIYKKLNDAPDEMSLSRTIQFFARHSYRDIKRKKCHFCLAFCSVFIVVMFSLVVNTLVQRGPIIFLKVVEGTEGEIDGVISGSNGEHSKQAFSTMSDDNMLNYTRVMEALATDDYRLSPRKTFCGSKIGSDQNNKNIIDHEDESEMAKWRAQYDPSTNMPSRDQAYSPNVQTLQPACLMLWDTKLEQKNEIGRLYEFEPMKYGECSMTQKQAENLNVQEGDMIYYQMYLSTLYNGLINKYNRYAVQQGQKQLSQITLFQTKFRIPCKVVRIMSNSYGKFPDIMLQSGQMGFMEYGQFLNILSNYLPEAHKNNEDFKQFLRDQSKVTLEEYADVLLLSLPTPRVSYYESTNYEETQRKISVYAAGLVKDLGYYPVNISLDILNVLKNYSYAVLFMGLIFDIIILLFVVISVLLIYSLLMISVETKTFEIGVMRMVGLSKYGIVIMILLQGLMFVLPAIITGFAFSFPVLGIIYDRLLTKDLGIPNDPIPSTASVIQALAIGFIIPMLASIYPIKSSLEKELNDSLDYQRSKQQAIYVEVLKKEDQQSVTYQVIFGMIAVVYGLSIFYYLPISILELDFKMILSIFFFILVGMLLGLTLLAFNLQRVLEIILVNVMLIYEKKSFRQMVLKNLLAHKIRNKMTSLIFSLALGFIIFLIVSYNLQLQSVQLLALQKEGGYLIIDTADKGQQIDPKVYDEVIKRHLQNIQDFTYITADTSRKNTLGIQSIKTSDRARIEQFNTGVYGVQPSIFDAMINDFVKIGSQNDSTGMPLAEQLYTARGSQGMAVGTVMAKQARADNPEKTLYNHMVLSLELESKKIYYTMRNIFNTDRAPGFTMQSRKQNSQKNSALVSLPMHARISGLQSLRQVQYERLVVMFKDPLNKEQTDAFLQDLKNSEMRNENPRVFNANDQQETFEQVNLILNMIFNVIIAITMFLCFFSLSSSMTANLYEQSKEIGVMRAIGMNKTRIQLLYIYEAFILVMASSLMGILIGTMVGFTMVVQQMLFTDIPLIFFFPWTQFLIILSLSIICAFASTYGPTKNLTNKEISSVFRMT</sequence>
<feature type="transmembrane region" description="Helical" evidence="7">
    <location>
        <begin position="1062"/>
        <end position="1086"/>
    </location>
</feature>
<keyword evidence="5 7" id="KW-0472">Membrane</keyword>
<evidence type="ECO:0000313" key="10">
    <source>
        <dbReference type="Proteomes" id="UP000039865"/>
    </source>
</evidence>
<feature type="transmembrane region" description="Helical" evidence="7">
    <location>
        <begin position="443"/>
        <end position="475"/>
    </location>
</feature>
<protein>
    <submittedName>
        <fullName evidence="9">Family protein</fullName>
    </submittedName>
</protein>
<dbReference type="PANTHER" id="PTHR32522:SF3">
    <property type="entry name" value="ABC3 TRANSPORTER PERMEASE PROTEIN DOMAIN-CONTAINING PROTEIN"/>
    <property type="match status" value="1"/>
</dbReference>
<keyword evidence="3 7" id="KW-0812">Transmembrane</keyword>
<organism evidence="9 10">
    <name type="scientific">Stylonychia lemnae</name>
    <name type="common">Ciliate</name>
    <dbReference type="NCBI Taxonomy" id="5949"/>
    <lineage>
        <taxon>Eukaryota</taxon>
        <taxon>Sar</taxon>
        <taxon>Alveolata</taxon>
        <taxon>Ciliophora</taxon>
        <taxon>Intramacronucleata</taxon>
        <taxon>Spirotrichea</taxon>
        <taxon>Stichotrichia</taxon>
        <taxon>Sporadotrichida</taxon>
        <taxon>Oxytrichidae</taxon>
        <taxon>Stylonychinae</taxon>
        <taxon>Stylonychia</taxon>
    </lineage>
</organism>
<keyword evidence="2" id="KW-1003">Cell membrane</keyword>
<evidence type="ECO:0000313" key="9">
    <source>
        <dbReference type="EMBL" id="CDW84878.1"/>
    </source>
</evidence>
<feature type="transmembrane region" description="Helical" evidence="7">
    <location>
        <begin position="1024"/>
        <end position="1050"/>
    </location>
</feature>
<keyword evidence="4 7" id="KW-1133">Transmembrane helix</keyword>
<comment type="subcellular location">
    <subcellularLocation>
        <location evidence="1">Cell membrane</location>
        <topology evidence="1">Multi-pass membrane protein</topology>
    </subcellularLocation>
</comment>
<feature type="transmembrane region" description="Helical" evidence="7">
    <location>
        <begin position="603"/>
        <end position="624"/>
    </location>
</feature>
<dbReference type="GO" id="GO:0005886">
    <property type="term" value="C:plasma membrane"/>
    <property type="evidence" value="ECO:0007669"/>
    <property type="project" value="UniProtKB-SubCell"/>
</dbReference>